<evidence type="ECO:0000313" key="2">
    <source>
        <dbReference type="Proteomes" id="UP000054544"/>
    </source>
</evidence>
<protein>
    <submittedName>
        <fullName evidence="1">Uncharacterized protein</fullName>
    </submittedName>
</protein>
<organism evidence="1 2">
    <name type="scientific">Metarhizium anisopliae BRIP 53293</name>
    <dbReference type="NCBI Taxonomy" id="1291518"/>
    <lineage>
        <taxon>Eukaryota</taxon>
        <taxon>Fungi</taxon>
        <taxon>Dikarya</taxon>
        <taxon>Ascomycota</taxon>
        <taxon>Pezizomycotina</taxon>
        <taxon>Sordariomycetes</taxon>
        <taxon>Hypocreomycetidae</taxon>
        <taxon>Hypocreales</taxon>
        <taxon>Clavicipitaceae</taxon>
        <taxon>Metarhizium</taxon>
    </lineage>
</organism>
<dbReference type="OrthoDB" id="5213490at2759"/>
<proteinExistence type="predicted"/>
<sequence>MAVQEYQVHRLDGNQAVRRDSADAAKEAMSEEHQSRLGTDDYLCSTGITHLRLSYNRLSAHGIQKLLRICNGYIEDLACDSMPLLPNVGTYRKAWPPKSNLDGILGAAHLFRPVFSSNLRVLRIHHSVVTNIPSLQMVGLSSLARLFLAETAILRRVERAYPQTFTPDMNPRLLSLTLTCLPRRSSGPLISRLLQFLKLLAIQERGIQDALLSASTRRSPGVLQGLRHLRLEFEPDSMEEGFSTSEDLDPEELMNSGEKVFSFFEDERMESWSRSRARQMLHSKRVAVRSPAAVDNQASGSDRDNPEFVTYDADWSGDRFSIPVWAGPNDPDAPEVLKDYRRLVLERHVRDGVGPASPAQILAGAPSRSFIFHVAWSAAVMPSDLRPPTRGELAGMSDVLDELKTYRLNGRANYMKHKELAQMAGRHVSLGETHFFWTGRLEVSTEATLPLAQSSQYWR</sequence>
<gene>
    <name evidence="1" type="ORF">H634G_02723</name>
</gene>
<dbReference type="EMBL" id="KE384725">
    <property type="protein sequence ID" value="KJK81465.1"/>
    <property type="molecule type" value="Genomic_DNA"/>
</dbReference>
<keyword evidence="2" id="KW-1185">Reference proteome</keyword>
<dbReference type="Proteomes" id="UP000054544">
    <property type="component" value="Unassembled WGS sequence"/>
</dbReference>
<dbReference type="AlphaFoldDB" id="A0A0D9P9H8"/>
<accession>A0A0D9P9H8</accession>
<reference evidence="2" key="1">
    <citation type="journal article" date="2014" name="BMC Genomics">
        <title>The genome sequence of the biocontrol fungus Metarhizium anisopliae and comparative genomics of Metarhizium species.</title>
        <authorList>
            <person name="Pattemore J.A."/>
            <person name="Hane J.K."/>
            <person name="Williams A.H."/>
            <person name="Wilson B.A."/>
            <person name="Stodart B.J."/>
            <person name="Ash G.J."/>
        </authorList>
    </citation>
    <scope>NUCLEOTIDE SEQUENCE [LARGE SCALE GENOMIC DNA]</scope>
    <source>
        <strain evidence="2">BRIP 53293</strain>
    </source>
</reference>
<evidence type="ECO:0000313" key="1">
    <source>
        <dbReference type="EMBL" id="KJK81465.1"/>
    </source>
</evidence>
<dbReference type="SUPFAM" id="SSF52047">
    <property type="entry name" value="RNI-like"/>
    <property type="match status" value="1"/>
</dbReference>
<name>A0A0D9P9H8_METAN</name>